<dbReference type="EMBL" id="JABAIV010000002">
    <property type="protein sequence ID" value="NNG22984.1"/>
    <property type="molecule type" value="Genomic_DNA"/>
</dbReference>
<evidence type="ECO:0000256" key="2">
    <source>
        <dbReference type="SAM" id="MobiDB-lite"/>
    </source>
</evidence>
<dbReference type="Gene3D" id="3.50.50.60">
    <property type="entry name" value="FAD/NAD(P)-binding domain"/>
    <property type="match status" value="1"/>
</dbReference>
<keyword evidence="5" id="KW-1185">Reference proteome</keyword>
<dbReference type="InterPro" id="IPR036188">
    <property type="entry name" value="FAD/NAD-bd_sf"/>
</dbReference>
<dbReference type="InterPro" id="IPR050631">
    <property type="entry name" value="PheA/TfdB_FAD_monoxygenase"/>
</dbReference>
<dbReference type="Proteomes" id="UP000533905">
    <property type="component" value="Unassembled WGS sequence"/>
</dbReference>
<reference evidence="4 5" key="1">
    <citation type="submission" date="2020-04" db="EMBL/GenBank/DDBJ databases">
        <title>Massilia sp. nov., a cold adapted bacteria isolated from Arctic soil.</title>
        <authorList>
            <person name="Son J."/>
            <person name="Ka J.-O."/>
        </authorList>
    </citation>
    <scope>NUCLEOTIDE SEQUENCE [LARGE SCALE GENOMIC DNA]</scope>
    <source>
        <strain evidence="4 5">ML15P13</strain>
    </source>
</reference>
<dbReference type="PRINTS" id="PR00420">
    <property type="entry name" value="RNGMNOXGNASE"/>
</dbReference>
<dbReference type="RefSeq" id="WP_171082998.1">
    <property type="nucleotide sequence ID" value="NZ_JABAIV010000002.1"/>
</dbReference>
<dbReference type="AlphaFoldDB" id="A0A7Y2K049"/>
<feature type="domain" description="FAD-binding" evidence="3">
    <location>
        <begin position="18"/>
        <end position="352"/>
    </location>
</feature>
<dbReference type="GO" id="GO:0071949">
    <property type="term" value="F:FAD binding"/>
    <property type="evidence" value="ECO:0007669"/>
    <property type="project" value="InterPro"/>
</dbReference>
<evidence type="ECO:0000313" key="5">
    <source>
        <dbReference type="Proteomes" id="UP000533905"/>
    </source>
</evidence>
<protein>
    <submittedName>
        <fullName evidence="4">Bifunctional 3-(3-hydroxy-phenyl)propionate/3-hydroxycinnamic acid hydroxylase</fullName>
    </submittedName>
</protein>
<dbReference type="Pfam" id="PF01494">
    <property type="entry name" value="FAD_binding_3"/>
    <property type="match status" value="1"/>
</dbReference>
<dbReference type="Gene3D" id="3.30.70.2450">
    <property type="match status" value="1"/>
</dbReference>
<gene>
    <name evidence="4" type="ORF">HGB41_08210</name>
</gene>
<feature type="region of interest" description="Disordered" evidence="2">
    <location>
        <begin position="536"/>
        <end position="555"/>
    </location>
</feature>
<dbReference type="NCBIfam" id="NF004829">
    <property type="entry name" value="PRK06183.1-3"/>
    <property type="match status" value="1"/>
</dbReference>
<keyword evidence="1" id="KW-0560">Oxidoreductase</keyword>
<accession>A0A7Y2K049</accession>
<dbReference type="PANTHER" id="PTHR43476:SF3">
    <property type="entry name" value="FAD-BINDING MONOOXYGENASE"/>
    <property type="match status" value="1"/>
</dbReference>
<evidence type="ECO:0000313" key="4">
    <source>
        <dbReference type="EMBL" id="NNG22984.1"/>
    </source>
</evidence>
<dbReference type="GO" id="GO:0008688">
    <property type="term" value="F:3-(3-hydroxyphenyl)propionate hydroxylase activity"/>
    <property type="evidence" value="ECO:0007669"/>
    <property type="project" value="TreeGrafter"/>
</dbReference>
<proteinExistence type="predicted"/>
<organism evidence="4 5">
    <name type="scientific">Telluria aromaticivorans</name>
    <dbReference type="NCBI Taxonomy" id="2725995"/>
    <lineage>
        <taxon>Bacteria</taxon>
        <taxon>Pseudomonadati</taxon>
        <taxon>Pseudomonadota</taxon>
        <taxon>Betaproteobacteria</taxon>
        <taxon>Burkholderiales</taxon>
        <taxon>Oxalobacteraceae</taxon>
        <taxon>Telluria group</taxon>
        <taxon>Telluria</taxon>
    </lineage>
</organism>
<evidence type="ECO:0000256" key="1">
    <source>
        <dbReference type="ARBA" id="ARBA00023002"/>
    </source>
</evidence>
<dbReference type="SUPFAM" id="SSF51905">
    <property type="entry name" value="FAD/NAD(P)-binding domain"/>
    <property type="match status" value="1"/>
</dbReference>
<name>A0A7Y2K049_9BURK</name>
<dbReference type="GO" id="GO:0019622">
    <property type="term" value="P:3-(3-hydroxy)phenylpropionate catabolic process"/>
    <property type="evidence" value="ECO:0007669"/>
    <property type="project" value="TreeGrafter"/>
</dbReference>
<comment type="caution">
    <text evidence="4">The sequence shown here is derived from an EMBL/GenBank/DDBJ whole genome shotgun (WGS) entry which is preliminary data.</text>
</comment>
<evidence type="ECO:0000259" key="3">
    <source>
        <dbReference type="Pfam" id="PF01494"/>
    </source>
</evidence>
<dbReference type="InterPro" id="IPR002938">
    <property type="entry name" value="FAD-bd"/>
</dbReference>
<dbReference type="PANTHER" id="PTHR43476">
    <property type="entry name" value="3-(3-HYDROXY-PHENYL)PROPIONATE/3-HYDROXYCINNAMIC ACID HYDROXYLASE"/>
    <property type="match status" value="1"/>
</dbReference>
<sequence length="555" mass="60758">MTTIKEETPVDTFIPQQVDVLLVGLGPVGAAAANLLGRHGVRTLAIDKAKEIYTAPRAIVLDNEALRILQMAGLEDGAFATLAVPKVEMHSPLFGNYARAYTAGHVDCHPRLVTFFQPELERVLRERLARHACVDTALGVELTGFEEHAGGVRATLLLEDGRTQQVEARYLVGADGAHSRVRRLAGIAFDGKTFSQDWLVVDAVDVPVPIDHVEFICDPRRPSPHMAAPGNRQRWEFMLHPGETHEQMERPEQIRRLLAPWCDADRATIERTAVYRFHARIVDRFSAGRVFLAGDAAHITPPFVGQGLVAGLRDVANLCWKLAWVVQDRAAPAILDSYDAERRPHAKSIIQMALWMGRLVMPRNRLAAFGVHGLMALLQAIPFTRSYFQDLKFTPPNRFRRGLFRPGRGGSRLVRGAPLPQGLVRRSVDTPCVPSDDVFGQALALVGFGCDPALQLSPGLSAQWEAAGGRILHLRHRGQPGDVARSWEDMTDALVPDAAPVGWVAVLRPDRTVMHDGPLDQLDRLVSEALTLLGGPDPAARPAAARAEAGPQLAA</sequence>